<comment type="caution">
    <text evidence="2">The sequence shown here is derived from an EMBL/GenBank/DDBJ whole genome shotgun (WGS) entry which is preliminary data.</text>
</comment>
<evidence type="ECO:0000259" key="1">
    <source>
        <dbReference type="PROSITE" id="PS50206"/>
    </source>
</evidence>
<dbReference type="PROSITE" id="PS50206">
    <property type="entry name" value="RHODANESE_3"/>
    <property type="match status" value="1"/>
</dbReference>
<name>A0A843YS17_9BURK</name>
<gene>
    <name evidence="2" type="ORF">GEV47_06350</name>
</gene>
<keyword evidence="3" id="KW-1185">Reference proteome</keyword>
<dbReference type="InterPro" id="IPR050229">
    <property type="entry name" value="GlpE_sulfurtransferase"/>
</dbReference>
<accession>A0A843YS17</accession>
<dbReference type="PANTHER" id="PTHR43031">
    <property type="entry name" value="FAD-DEPENDENT OXIDOREDUCTASE"/>
    <property type="match status" value="1"/>
</dbReference>
<evidence type="ECO:0000313" key="3">
    <source>
        <dbReference type="Proteomes" id="UP000451565"/>
    </source>
</evidence>
<dbReference type="Pfam" id="PF00581">
    <property type="entry name" value="Rhodanese"/>
    <property type="match status" value="1"/>
</dbReference>
<protein>
    <submittedName>
        <fullName evidence="2">Rhodanese-like domain-containing protein</fullName>
    </submittedName>
</protein>
<dbReference type="PANTHER" id="PTHR43031:SF18">
    <property type="entry name" value="RHODANESE-RELATED SULFURTRANSFERASES"/>
    <property type="match status" value="1"/>
</dbReference>
<dbReference type="SUPFAM" id="SSF52821">
    <property type="entry name" value="Rhodanese/Cell cycle control phosphatase"/>
    <property type="match status" value="1"/>
</dbReference>
<feature type="domain" description="Rhodanese" evidence="1">
    <location>
        <begin position="43"/>
        <end position="133"/>
    </location>
</feature>
<proteinExistence type="predicted"/>
<dbReference type="EMBL" id="WINI01000003">
    <property type="protein sequence ID" value="MQR00298.1"/>
    <property type="molecule type" value="Genomic_DNA"/>
</dbReference>
<evidence type="ECO:0000313" key="2">
    <source>
        <dbReference type="EMBL" id="MQR00298.1"/>
    </source>
</evidence>
<dbReference type="SMART" id="SM00450">
    <property type="entry name" value="RHOD"/>
    <property type="match status" value="1"/>
</dbReference>
<dbReference type="InterPro" id="IPR036873">
    <property type="entry name" value="Rhodanese-like_dom_sf"/>
</dbReference>
<dbReference type="Gene3D" id="3.40.250.10">
    <property type="entry name" value="Rhodanese-like domain"/>
    <property type="match status" value="1"/>
</dbReference>
<sequence length="148" mass="15912">MKFLIDNIFLLGLVVLSGGALLFPMLRGRGNKVTTLQATQLINQGKSLVLDVRDADSFAAAHLLDAKNIPLKDLAQRLVEIDKFKAKNVIVVCQTGVQSAKATSQLSAAGFEQVYNLEGGMAAWQTQGLPTISKESKVENKTGNKVKA</sequence>
<dbReference type="Proteomes" id="UP000451565">
    <property type="component" value="Unassembled WGS sequence"/>
</dbReference>
<dbReference type="CDD" id="cd00158">
    <property type="entry name" value="RHOD"/>
    <property type="match status" value="1"/>
</dbReference>
<dbReference type="RefSeq" id="WP_322741573.1">
    <property type="nucleotide sequence ID" value="NZ_WINI01000003.1"/>
</dbReference>
<organism evidence="2 3">
    <name type="scientific">Glaciimonas soli</name>
    <dbReference type="NCBI Taxonomy" id="2590999"/>
    <lineage>
        <taxon>Bacteria</taxon>
        <taxon>Pseudomonadati</taxon>
        <taxon>Pseudomonadota</taxon>
        <taxon>Betaproteobacteria</taxon>
        <taxon>Burkholderiales</taxon>
        <taxon>Oxalobacteraceae</taxon>
        <taxon>Glaciimonas</taxon>
    </lineage>
</organism>
<dbReference type="InterPro" id="IPR001763">
    <property type="entry name" value="Rhodanese-like_dom"/>
</dbReference>
<reference evidence="2 3" key="1">
    <citation type="submission" date="2019-10" db="EMBL/GenBank/DDBJ databases">
        <title>Glaciimonas soli sp. nov., a psychrophilic bacterium isolated from the forest soil of a high elevation mountain in Taiwan.</title>
        <authorList>
            <person name="Wang L.-T."/>
            <person name="Shieh W.Y."/>
        </authorList>
    </citation>
    <scope>NUCLEOTIDE SEQUENCE [LARGE SCALE GENOMIC DNA]</scope>
    <source>
        <strain evidence="2 3">GS1</strain>
    </source>
</reference>
<dbReference type="AlphaFoldDB" id="A0A843YS17"/>